<feature type="domain" description="TACO1/YebC-like N-terminal" evidence="8">
    <location>
        <begin position="5"/>
        <end position="75"/>
    </location>
</feature>
<evidence type="ECO:0000256" key="4">
    <source>
        <dbReference type="ARBA" id="ARBA00023125"/>
    </source>
</evidence>
<evidence type="ECO:0000256" key="3">
    <source>
        <dbReference type="ARBA" id="ARBA00023015"/>
    </source>
</evidence>
<dbReference type="Pfam" id="PF20772">
    <property type="entry name" value="TACO1_YebC_N"/>
    <property type="match status" value="1"/>
</dbReference>
<feature type="domain" description="TACO1/YebC-like second and third" evidence="7">
    <location>
        <begin position="81"/>
        <end position="237"/>
    </location>
</feature>
<protein>
    <recommendedName>
        <fullName evidence="6">Probable transcriptional regulatory protein DPPLL_07150</fullName>
    </recommendedName>
</protein>
<evidence type="ECO:0000256" key="5">
    <source>
        <dbReference type="ARBA" id="ARBA00023163"/>
    </source>
</evidence>
<dbReference type="Pfam" id="PF01709">
    <property type="entry name" value="Transcrip_reg"/>
    <property type="match status" value="1"/>
</dbReference>
<dbReference type="SUPFAM" id="SSF75625">
    <property type="entry name" value="YebC-like"/>
    <property type="match status" value="1"/>
</dbReference>
<dbReference type="PANTHER" id="PTHR12532:SF6">
    <property type="entry name" value="TRANSCRIPTIONAL REGULATORY PROTEIN YEBC-RELATED"/>
    <property type="match status" value="1"/>
</dbReference>
<accession>A0ABM7W5Z8</accession>
<dbReference type="Gene3D" id="1.10.10.200">
    <property type="match status" value="1"/>
</dbReference>
<dbReference type="PANTHER" id="PTHR12532">
    <property type="entry name" value="TRANSLATIONAL ACTIVATOR OF CYTOCHROME C OXIDASE 1"/>
    <property type="match status" value="1"/>
</dbReference>
<dbReference type="HAMAP" id="MF_00693">
    <property type="entry name" value="Transcrip_reg_TACO1"/>
    <property type="match status" value="1"/>
</dbReference>
<evidence type="ECO:0000256" key="1">
    <source>
        <dbReference type="ARBA" id="ARBA00008724"/>
    </source>
</evidence>
<dbReference type="RefSeq" id="WP_284153444.1">
    <property type="nucleotide sequence ID" value="NZ_AP025516.1"/>
</dbReference>
<keyword evidence="3 6" id="KW-0805">Transcription regulation</keyword>
<dbReference type="NCBIfam" id="TIGR01033">
    <property type="entry name" value="YebC/PmpR family DNA-binding transcriptional regulator"/>
    <property type="match status" value="1"/>
</dbReference>
<evidence type="ECO:0000313" key="9">
    <source>
        <dbReference type="EMBL" id="BDD86350.1"/>
    </source>
</evidence>
<keyword evidence="10" id="KW-1185">Reference proteome</keyword>
<organism evidence="9 10">
    <name type="scientific">Desulfofustis limnaeus</name>
    <dbReference type="NCBI Taxonomy" id="2740163"/>
    <lineage>
        <taxon>Bacteria</taxon>
        <taxon>Pseudomonadati</taxon>
        <taxon>Thermodesulfobacteriota</taxon>
        <taxon>Desulfobulbia</taxon>
        <taxon>Desulfobulbales</taxon>
        <taxon>Desulfocapsaceae</taxon>
        <taxon>Desulfofustis</taxon>
    </lineage>
</organism>
<dbReference type="EMBL" id="AP025516">
    <property type="protein sequence ID" value="BDD86350.1"/>
    <property type="molecule type" value="Genomic_DNA"/>
</dbReference>
<evidence type="ECO:0000259" key="8">
    <source>
        <dbReference type="Pfam" id="PF20772"/>
    </source>
</evidence>
<dbReference type="InterPro" id="IPR048300">
    <property type="entry name" value="TACO1_YebC-like_2nd/3rd_dom"/>
</dbReference>
<evidence type="ECO:0000313" key="10">
    <source>
        <dbReference type="Proteomes" id="UP000830055"/>
    </source>
</evidence>
<dbReference type="InterPro" id="IPR002876">
    <property type="entry name" value="Transcrip_reg_TACO1-like"/>
</dbReference>
<sequence>MSGHSKWSTIKRKKGAIDAKRGKIFSKLIKEITVAARQGADPTGNPRLRSAIAAAKQENMPKDNIARAIAKGSGGGDGVIYEEILYEGYGPGGVAVLVECMTDNRNRTVADVRHYFAKSNGNLGENGCVAWMFDKKGQILVDKATISEEELMDKALEAGAEDVVEDENTFQVLTEVESFNDVCEALEEQGIAFLEVALTMIPKNTVEVTAENVAVSLLKLLENLEDHDDVQKVHANFDIDADLMEKLS</sequence>
<evidence type="ECO:0000259" key="7">
    <source>
        <dbReference type="Pfam" id="PF01709"/>
    </source>
</evidence>
<name>A0ABM7W5Z8_9BACT</name>
<dbReference type="NCBIfam" id="NF001030">
    <property type="entry name" value="PRK00110.1"/>
    <property type="match status" value="1"/>
</dbReference>
<dbReference type="Proteomes" id="UP000830055">
    <property type="component" value="Chromosome"/>
</dbReference>
<comment type="similarity">
    <text evidence="1 6">Belongs to the TACO1 family.</text>
</comment>
<gene>
    <name evidence="9" type="ORF">DPPLL_07150</name>
</gene>
<dbReference type="InterPro" id="IPR049083">
    <property type="entry name" value="TACO1_YebC_N"/>
</dbReference>
<dbReference type="InterPro" id="IPR017856">
    <property type="entry name" value="Integrase-like_N"/>
</dbReference>
<keyword evidence="2 6" id="KW-0963">Cytoplasm</keyword>
<dbReference type="InterPro" id="IPR026564">
    <property type="entry name" value="Transcrip_reg_TACO1-like_dom3"/>
</dbReference>
<comment type="subcellular location">
    <subcellularLocation>
        <location evidence="6">Cytoplasm</location>
    </subcellularLocation>
</comment>
<evidence type="ECO:0000256" key="6">
    <source>
        <dbReference type="HAMAP-Rule" id="MF_00693"/>
    </source>
</evidence>
<dbReference type="Gene3D" id="3.30.70.980">
    <property type="match status" value="2"/>
</dbReference>
<keyword evidence="5 6" id="KW-0804">Transcription</keyword>
<evidence type="ECO:0000256" key="2">
    <source>
        <dbReference type="ARBA" id="ARBA00022490"/>
    </source>
</evidence>
<dbReference type="NCBIfam" id="NF009044">
    <property type="entry name" value="PRK12378.1"/>
    <property type="match status" value="1"/>
</dbReference>
<dbReference type="InterPro" id="IPR029072">
    <property type="entry name" value="YebC-like"/>
</dbReference>
<reference evidence="9 10" key="1">
    <citation type="submission" date="2022-01" db="EMBL/GenBank/DDBJ databases">
        <title>Desulfofustis limnae sp. nov., a novel mesophilic sulfate-reducing bacterium isolated from marsh soil.</title>
        <authorList>
            <person name="Watanabe M."/>
            <person name="Takahashi A."/>
            <person name="Kojima H."/>
            <person name="Fukui M."/>
        </authorList>
    </citation>
    <scope>NUCLEOTIDE SEQUENCE [LARGE SCALE GENOMIC DNA]</scope>
    <source>
        <strain evidence="9 10">PPLL</strain>
    </source>
</reference>
<proteinExistence type="inferred from homology"/>
<keyword evidence="4 6" id="KW-0238">DNA-binding</keyword>